<sequence>MKRLFSFVRVASLVMLFSGCQTIYASSPSSEPNSQPVAISVHPQASEQSNAKGQVTENVDANNQDYEITDSVATKRQFVTFTSKSGKVFHLIIDHDKGGQNVQLLTEVSEQDLLNLVESTDTVAVKPQKVEEVVDDKPVKNEEPKQKSSAGSYIIIGLFLLGVLCVGYYIKVIKPKKEHHFEEFEEDDDYISDGEEEV</sequence>
<evidence type="ECO:0000313" key="7">
    <source>
        <dbReference type="Proteomes" id="UP000548355"/>
    </source>
</evidence>
<feature type="signal peptide" evidence="3">
    <location>
        <begin position="1"/>
        <end position="25"/>
    </location>
</feature>
<protein>
    <submittedName>
        <fullName evidence="6">DUF4366 domain-containing protein</fullName>
    </submittedName>
</protein>
<feature type="region of interest" description="Disordered" evidence="1">
    <location>
        <begin position="28"/>
        <end position="53"/>
    </location>
</feature>
<name>A0A0Z8NYF2_STRSU</name>
<feature type="transmembrane region" description="Helical" evidence="2">
    <location>
        <begin position="150"/>
        <end position="170"/>
    </location>
</feature>
<feature type="domain" description="Mobile element protein CD1107-like" evidence="4">
    <location>
        <begin position="70"/>
        <end position="134"/>
    </location>
</feature>
<dbReference type="Proteomes" id="UP001272448">
    <property type="component" value="Unassembled WGS sequence"/>
</dbReference>
<dbReference type="RefSeq" id="WP_050571927.1">
    <property type="nucleotide sequence ID" value="NZ_BCCT01000003.1"/>
</dbReference>
<dbReference type="InterPro" id="IPR025376">
    <property type="entry name" value="CD1107-like_dom"/>
</dbReference>
<feature type="chain" id="PRO_5042681050" evidence="3">
    <location>
        <begin position="26"/>
        <end position="198"/>
    </location>
</feature>
<keyword evidence="3" id="KW-0732">Signal</keyword>
<gene>
    <name evidence="6" type="ORF">HU146_02290</name>
    <name evidence="5" type="ORF">Q7V77_01415</name>
</gene>
<reference evidence="6 7" key="1">
    <citation type="submission" date="2020-06" db="EMBL/GenBank/DDBJ databases">
        <title>Pan-genome analysis of Streptococcus suis serotype 2 revealed genomic diversity among strains of different virulence.</title>
        <authorList>
            <person name="Guo G."/>
            <person name="Zhang W."/>
        </authorList>
    </citation>
    <scope>NUCLEOTIDE SEQUENCE [LARGE SCALE GENOMIC DNA]</scope>
    <source>
        <strain evidence="6 7">ZJ92091101</strain>
    </source>
</reference>
<comment type="caution">
    <text evidence="6">The sequence shown here is derived from an EMBL/GenBank/DDBJ whole genome shotgun (WGS) entry which is preliminary data.</text>
</comment>
<dbReference type="EMBL" id="JAUTFT010000002">
    <property type="protein sequence ID" value="MDW8634387.1"/>
    <property type="molecule type" value="Genomic_DNA"/>
</dbReference>
<proteinExistence type="predicted"/>
<keyword evidence="2" id="KW-1133">Transmembrane helix</keyword>
<keyword evidence="2" id="KW-0812">Transmembrane</keyword>
<evidence type="ECO:0000256" key="2">
    <source>
        <dbReference type="SAM" id="Phobius"/>
    </source>
</evidence>
<accession>A0A0Z8NYF2</accession>
<evidence type="ECO:0000313" key="5">
    <source>
        <dbReference type="EMBL" id="MDW8634387.1"/>
    </source>
</evidence>
<evidence type="ECO:0000256" key="3">
    <source>
        <dbReference type="SAM" id="SignalP"/>
    </source>
</evidence>
<dbReference type="EMBL" id="JABXEU010000005">
    <property type="protein sequence ID" value="NVH36093.1"/>
    <property type="molecule type" value="Genomic_DNA"/>
</dbReference>
<evidence type="ECO:0000259" key="4">
    <source>
        <dbReference type="Pfam" id="PF14283"/>
    </source>
</evidence>
<dbReference type="Proteomes" id="UP000548355">
    <property type="component" value="Unassembled WGS sequence"/>
</dbReference>
<evidence type="ECO:0000313" key="6">
    <source>
        <dbReference type="EMBL" id="NVH36093.1"/>
    </source>
</evidence>
<evidence type="ECO:0000256" key="1">
    <source>
        <dbReference type="SAM" id="MobiDB-lite"/>
    </source>
</evidence>
<dbReference type="Pfam" id="PF14283">
    <property type="entry name" value="CD1107-like"/>
    <property type="match status" value="1"/>
</dbReference>
<dbReference type="AlphaFoldDB" id="A0A0Z8NYF2"/>
<organism evidence="6 7">
    <name type="scientific">Streptococcus suis</name>
    <dbReference type="NCBI Taxonomy" id="1307"/>
    <lineage>
        <taxon>Bacteria</taxon>
        <taxon>Bacillati</taxon>
        <taxon>Bacillota</taxon>
        <taxon>Bacilli</taxon>
        <taxon>Lactobacillales</taxon>
        <taxon>Streptococcaceae</taxon>
        <taxon>Streptococcus</taxon>
    </lineage>
</organism>
<reference evidence="5" key="2">
    <citation type="submission" date="2023-07" db="EMBL/GenBank/DDBJ databases">
        <title>Characterization of virulence traits, antimicrobial resistance genes carried by mobile genetic elements and competence in Streptococcus suis strains isolated in France.</title>
        <authorList>
            <person name="Dechene-Tempier M."/>
            <person name="Marois-Crehan C."/>
            <person name="De Boisseson C."/>
            <person name="Lucas P."/>
            <person name="Bougeard S."/>
            <person name="Libante V."/>
            <person name="Payot S."/>
        </authorList>
    </citation>
    <scope>NUCLEOTIDE SEQUENCE</scope>
    <source>
        <strain evidence="5">1532</strain>
    </source>
</reference>
<keyword evidence="2" id="KW-0472">Membrane</keyword>
<dbReference type="PROSITE" id="PS51257">
    <property type="entry name" value="PROKAR_LIPOPROTEIN"/>
    <property type="match status" value="1"/>
</dbReference>